<dbReference type="PROSITE" id="PS50943">
    <property type="entry name" value="HTH_CROC1"/>
    <property type="match status" value="1"/>
</dbReference>
<dbReference type="EMBL" id="CAFBOV010000104">
    <property type="protein sequence ID" value="CAB4997640.1"/>
    <property type="molecule type" value="Genomic_DNA"/>
</dbReference>
<proteinExistence type="predicted"/>
<reference evidence="2" key="1">
    <citation type="submission" date="2020-05" db="EMBL/GenBank/DDBJ databases">
        <authorList>
            <person name="Chiriac C."/>
            <person name="Salcher M."/>
            <person name="Ghai R."/>
            <person name="Kavagutti S V."/>
        </authorList>
    </citation>
    <scope>NUCLEOTIDE SEQUENCE</scope>
</reference>
<protein>
    <submittedName>
        <fullName evidence="2">Unannotated protein</fullName>
    </submittedName>
</protein>
<evidence type="ECO:0000313" key="2">
    <source>
        <dbReference type="EMBL" id="CAB4997640.1"/>
    </source>
</evidence>
<gene>
    <name evidence="2" type="ORF">UFOPK4020_00634</name>
</gene>
<dbReference type="InterPro" id="IPR010982">
    <property type="entry name" value="Lambda_DNA-bd_dom_sf"/>
</dbReference>
<dbReference type="AlphaFoldDB" id="A0A6J7NVX5"/>
<evidence type="ECO:0000259" key="1">
    <source>
        <dbReference type="PROSITE" id="PS50943"/>
    </source>
</evidence>
<dbReference type="CDD" id="cd00093">
    <property type="entry name" value="HTH_XRE"/>
    <property type="match status" value="1"/>
</dbReference>
<dbReference type="SMART" id="SM00530">
    <property type="entry name" value="HTH_XRE"/>
    <property type="match status" value="1"/>
</dbReference>
<name>A0A6J7NVX5_9ZZZZ</name>
<dbReference type="GO" id="GO:0003677">
    <property type="term" value="F:DNA binding"/>
    <property type="evidence" value="ECO:0007669"/>
    <property type="project" value="InterPro"/>
</dbReference>
<organism evidence="2">
    <name type="scientific">freshwater metagenome</name>
    <dbReference type="NCBI Taxonomy" id="449393"/>
    <lineage>
        <taxon>unclassified sequences</taxon>
        <taxon>metagenomes</taxon>
        <taxon>ecological metagenomes</taxon>
    </lineage>
</organism>
<dbReference type="SUPFAM" id="SSF47413">
    <property type="entry name" value="lambda repressor-like DNA-binding domains"/>
    <property type="match status" value="1"/>
</dbReference>
<dbReference type="Pfam" id="PF01381">
    <property type="entry name" value="HTH_3"/>
    <property type="match status" value="1"/>
</dbReference>
<dbReference type="InterPro" id="IPR001387">
    <property type="entry name" value="Cro/C1-type_HTH"/>
</dbReference>
<feature type="domain" description="HTH cro/C1-type" evidence="1">
    <location>
        <begin position="10"/>
        <end position="64"/>
    </location>
</feature>
<sequence>MKKQSSAELLISARKKSGLTQSQMADIAKTSQSAIAAYEAGDREPTVPVLQRMLAATGHNLVIAFEADQDIYRIADLARDISNTSKKNREQRLRLVFEFLREVDAKELTLRLAVEPESTGDLQFDAMLAAMSEDLCVKNSVAPPSWVFADQRFLSSAWWVSDLKSARTRALVNTPASYRRRGVMIDRHDLISV</sequence>
<dbReference type="Gene3D" id="1.10.260.40">
    <property type="entry name" value="lambda repressor-like DNA-binding domains"/>
    <property type="match status" value="1"/>
</dbReference>
<accession>A0A6J7NVX5</accession>